<dbReference type="Proteomes" id="UP000547973">
    <property type="component" value="Unassembled WGS sequence"/>
</dbReference>
<dbReference type="Pfam" id="PF02683">
    <property type="entry name" value="DsbD_TM"/>
    <property type="match status" value="1"/>
</dbReference>
<dbReference type="EMBL" id="JACBZO010000001">
    <property type="protein sequence ID" value="NYI39905.1"/>
    <property type="molecule type" value="Genomic_DNA"/>
</dbReference>
<feature type="transmembrane region" description="Helical" evidence="6">
    <location>
        <begin position="196"/>
        <end position="218"/>
    </location>
</feature>
<evidence type="ECO:0000313" key="9">
    <source>
        <dbReference type="Proteomes" id="UP000547973"/>
    </source>
</evidence>
<protein>
    <submittedName>
        <fullName evidence="8">Cytochrome c biogenesis protein CcdA</fullName>
    </submittedName>
</protein>
<dbReference type="AlphaFoldDB" id="A0A7Y9Z800"/>
<evidence type="ECO:0000256" key="2">
    <source>
        <dbReference type="ARBA" id="ARBA00006143"/>
    </source>
</evidence>
<dbReference type="InterPro" id="IPR051790">
    <property type="entry name" value="Cytochrome_c-biogenesis_DsbD"/>
</dbReference>
<evidence type="ECO:0000256" key="6">
    <source>
        <dbReference type="SAM" id="Phobius"/>
    </source>
</evidence>
<keyword evidence="5 6" id="KW-0472">Membrane</keyword>
<dbReference type="InterPro" id="IPR003834">
    <property type="entry name" value="Cyt_c_assmbl_TM_dom"/>
</dbReference>
<keyword evidence="3 6" id="KW-0812">Transmembrane</keyword>
<name>A0A7Y9Z800_9MICO</name>
<organism evidence="8 9">
    <name type="scientific">Demequina lutea</name>
    <dbReference type="NCBI Taxonomy" id="431489"/>
    <lineage>
        <taxon>Bacteria</taxon>
        <taxon>Bacillati</taxon>
        <taxon>Actinomycetota</taxon>
        <taxon>Actinomycetes</taxon>
        <taxon>Micrococcales</taxon>
        <taxon>Demequinaceae</taxon>
        <taxon>Demequina</taxon>
    </lineage>
</organism>
<feature type="transmembrane region" description="Helical" evidence="6">
    <location>
        <begin position="37"/>
        <end position="62"/>
    </location>
</feature>
<evidence type="ECO:0000256" key="1">
    <source>
        <dbReference type="ARBA" id="ARBA00004141"/>
    </source>
</evidence>
<evidence type="ECO:0000256" key="4">
    <source>
        <dbReference type="ARBA" id="ARBA00022989"/>
    </source>
</evidence>
<comment type="similarity">
    <text evidence="2">Belongs to the DsbD family.</text>
</comment>
<dbReference type="GO" id="GO:0017004">
    <property type="term" value="P:cytochrome complex assembly"/>
    <property type="evidence" value="ECO:0007669"/>
    <property type="project" value="InterPro"/>
</dbReference>
<evidence type="ECO:0000313" key="8">
    <source>
        <dbReference type="EMBL" id="NYI39905.1"/>
    </source>
</evidence>
<evidence type="ECO:0000256" key="5">
    <source>
        <dbReference type="ARBA" id="ARBA00023136"/>
    </source>
</evidence>
<comment type="subcellular location">
    <subcellularLocation>
        <location evidence="1">Membrane</location>
        <topology evidence="1">Multi-pass membrane protein</topology>
    </subcellularLocation>
</comment>
<keyword evidence="4 6" id="KW-1133">Transmembrane helix</keyword>
<feature type="transmembrane region" description="Helical" evidence="6">
    <location>
        <begin position="74"/>
        <end position="95"/>
    </location>
</feature>
<feature type="transmembrane region" description="Helical" evidence="6">
    <location>
        <begin position="161"/>
        <end position="184"/>
    </location>
</feature>
<proteinExistence type="inferred from homology"/>
<dbReference type="GO" id="GO:0016020">
    <property type="term" value="C:membrane"/>
    <property type="evidence" value="ECO:0007669"/>
    <property type="project" value="UniProtKB-SubCell"/>
</dbReference>
<accession>A0A7Y9Z800</accession>
<dbReference type="PANTHER" id="PTHR31272:SF4">
    <property type="entry name" value="CYTOCHROME C-TYPE BIOGENESIS PROTEIN HI_1454-RELATED"/>
    <property type="match status" value="1"/>
</dbReference>
<feature type="domain" description="Cytochrome C biogenesis protein transmembrane" evidence="7">
    <location>
        <begin position="2"/>
        <end position="180"/>
    </location>
</feature>
<comment type="caution">
    <text evidence="8">The sequence shown here is derived from an EMBL/GenBank/DDBJ whole genome shotgun (WGS) entry which is preliminary data.</text>
</comment>
<sequence>MAAFNPCGFALLPAYIAVIVTGTADGDTTRLMALRRAIVFGLAMTAGFVAVFAAFGLVFVGINSALQGYVLPYMPYVTMALGVVLVALGITMVLGHEARVPGLRMTPAALTGRAPGRAAWSQVLYGVSFAFASLSCTIGPFFAVVTQALDARNVIGTVSPFVIYGAGMGTSVVLVSIAAAFAGTAVGRALRMRTGLIMRIGGTLMTVSGLYVVLYGLAEVLQLHGISALESVLFTTSGWQGDITNAIRGWGTTVLVILLAATVAFGSWVFVASSRQIRAKH</sequence>
<feature type="transmembrane region" description="Helical" evidence="6">
    <location>
        <begin position="123"/>
        <end position="149"/>
    </location>
</feature>
<keyword evidence="9" id="KW-1185">Reference proteome</keyword>
<dbReference type="PANTHER" id="PTHR31272">
    <property type="entry name" value="CYTOCHROME C-TYPE BIOGENESIS PROTEIN HI_1454-RELATED"/>
    <property type="match status" value="1"/>
</dbReference>
<evidence type="ECO:0000259" key="7">
    <source>
        <dbReference type="Pfam" id="PF02683"/>
    </source>
</evidence>
<gene>
    <name evidence="8" type="ORF">BKA03_000024</name>
</gene>
<reference evidence="8 9" key="1">
    <citation type="submission" date="2020-07" db="EMBL/GenBank/DDBJ databases">
        <title>Sequencing the genomes of 1000 actinobacteria strains.</title>
        <authorList>
            <person name="Klenk H.-P."/>
        </authorList>
    </citation>
    <scope>NUCLEOTIDE SEQUENCE [LARGE SCALE GENOMIC DNA]</scope>
    <source>
        <strain evidence="8 9">DSM 19970</strain>
    </source>
</reference>
<feature type="transmembrane region" description="Helical" evidence="6">
    <location>
        <begin position="249"/>
        <end position="271"/>
    </location>
</feature>
<evidence type="ECO:0000256" key="3">
    <source>
        <dbReference type="ARBA" id="ARBA00022692"/>
    </source>
</evidence>